<evidence type="ECO:0000256" key="1">
    <source>
        <dbReference type="ARBA" id="ARBA00038420"/>
    </source>
</evidence>
<dbReference type="CDD" id="cd00118">
    <property type="entry name" value="LysM"/>
    <property type="match status" value="1"/>
</dbReference>
<dbReference type="Gene3D" id="3.10.350.10">
    <property type="entry name" value="LysM domain"/>
    <property type="match status" value="1"/>
</dbReference>
<feature type="domain" description="LysM" evidence="3">
    <location>
        <begin position="56"/>
        <end position="100"/>
    </location>
</feature>
<dbReference type="KEGG" id="tmb:Thimo_1332"/>
<evidence type="ECO:0000313" key="4">
    <source>
        <dbReference type="EMBL" id="AGA90127.1"/>
    </source>
</evidence>
<dbReference type="OrthoDB" id="9793746at2"/>
<dbReference type="PANTHER" id="PTHR21666:SF263">
    <property type="entry name" value="MUREIN HYDROLASE ACTIVATOR NLPD"/>
    <property type="match status" value="1"/>
</dbReference>
<dbReference type="InterPro" id="IPR016047">
    <property type="entry name" value="M23ase_b-sheet_dom"/>
</dbReference>
<dbReference type="AlphaFoldDB" id="L0GWC3"/>
<dbReference type="Proteomes" id="UP000010816">
    <property type="component" value="Chromosome"/>
</dbReference>
<evidence type="ECO:0000259" key="3">
    <source>
        <dbReference type="PROSITE" id="PS51782"/>
    </source>
</evidence>
<keyword evidence="5" id="KW-1185">Reference proteome</keyword>
<gene>
    <name evidence="4" type="ORF">Thimo_1332</name>
</gene>
<dbReference type="GO" id="GO:0009279">
    <property type="term" value="C:cell outer membrane"/>
    <property type="evidence" value="ECO:0007669"/>
    <property type="project" value="TreeGrafter"/>
</dbReference>
<dbReference type="Gene3D" id="2.70.70.10">
    <property type="entry name" value="Glucose Permease (Domain IIA)"/>
    <property type="match status" value="1"/>
</dbReference>
<evidence type="ECO:0000256" key="2">
    <source>
        <dbReference type="SAM" id="MobiDB-lite"/>
    </source>
</evidence>
<proteinExistence type="inferred from homology"/>
<dbReference type="CDD" id="cd12797">
    <property type="entry name" value="M23_peptidase"/>
    <property type="match status" value="1"/>
</dbReference>
<dbReference type="InterPro" id="IPR050570">
    <property type="entry name" value="Cell_wall_metabolism_enzyme"/>
</dbReference>
<dbReference type="STRING" id="765912.Thimo_1332"/>
<dbReference type="Pfam" id="PF01551">
    <property type="entry name" value="Peptidase_M23"/>
    <property type="match status" value="1"/>
</dbReference>
<dbReference type="GO" id="GO:0004222">
    <property type="term" value="F:metalloendopeptidase activity"/>
    <property type="evidence" value="ECO:0007669"/>
    <property type="project" value="TreeGrafter"/>
</dbReference>
<dbReference type="eggNOG" id="COG1388">
    <property type="taxonomic scope" value="Bacteria"/>
</dbReference>
<dbReference type="PROSITE" id="PS51782">
    <property type="entry name" value="LYSM"/>
    <property type="match status" value="1"/>
</dbReference>
<dbReference type="HOGENOM" id="CLU_029425_0_2_6"/>
<dbReference type="InterPro" id="IPR018392">
    <property type="entry name" value="LysM"/>
</dbReference>
<sequence>MGRRFGAAIGRAGWSWLPVSRGSRIVVALLAMLVGGCGARLGPAPVYVPGEPAPAGFYRIHAGDTLSDIAVREGIDTKTLVQWNDLEPPYEILAGGLLRIAPPARPRPSVEPITPSVGRSTPSERPVPTVSSIIGGGAQQAPEPPKPKAATRRAPNRAAEPSARPAVDSGIDWQWPIVGRVVRTFDAGDRTRQGIRIAARPGQIVAAAATGTIGYSGGGLTGYGNLIIIKHKNKYLSAYAFNRRLLVTKGEKVTRGQPIAEVGQTTGGETQLHFEIRKDGAAVDPLQFLPRRH</sequence>
<reference evidence="4 5" key="1">
    <citation type="submission" date="2011-09" db="EMBL/GenBank/DDBJ databases">
        <title>Complete sequence of chromosome of Thioflavicoccus mobilis 8321.</title>
        <authorList>
            <consortium name="US DOE Joint Genome Institute"/>
            <person name="Lucas S."/>
            <person name="Han J."/>
            <person name="Lapidus A."/>
            <person name="Cheng J.-F."/>
            <person name="Goodwin L."/>
            <person name="Pitluck S."/>
            <person name="Peters L."/>
            <person name="Ovchinnikova G."/>
            <person name="Lu M."/>
            <person name="Detter J.C."/>
            <person name="Han C."/>
            <person name="Tapia R."/>
            <person name="Land M."/>
            <person name="Hauser L."/>
            <person name="Kyrpides N."/>
            <person name="Ivanova N."/>
            <person name="Pagani I."/>
            <person name="Vogl K."/>
            <person name="Liu Z."/>
            <person name="Imhoff J."/>
            <person name="Thiel V."/>
            <person name="Frigaard N.-U."/>
            <person name="Bryant D."/>
            <person name="Woyke T."/>
        </authorList>
    </citation>
    <scope>NUCLEOTIDE SEQUENCE [LARGE SCALE GENOMIC DNA]</scope>
    <source>
        <strain evidence="4 5">8321</strain>
    </source>
</reference>
<protein>
    <submittedName>
        <fullName evidence="4">Membrane-bound metallopeptidase</fullName>
    </submittedName>
</protein>
<dbReference type="PATRIC" id="fig|765912.4.peg.1299"/>
<dbReference type="SUPFAM" id="SSF51261">
    <property type="entry name" value="Duplicated hybrid motif"/>
    <property type="match status" value="1"/>
</dbReference>
<organism evidence="4 5">
    <name type="scientific">Thioflavicoccus mobilis 8321</name>
    <dbReference type="NCBI Taxonomy" id="765912"/>
    <lineage>
        <taxon>Bacteria</taxon>
        <taxon>Pseudomonadati</taxon>
        <taxon>Pseudomonadota</taxon>
        <taxon>Gammaproteobacteria</taxon>
        <taxon>Chromatiales</taxon>
        <taxon>Chromatiaceae</taxon>
        <taxon>Thioflavicoccus</taxon>
    </lineage>
</organism>
<dbReference type="InterPro" id="IPR011055">
    <property type="entry name" value="Dup_hybrid_motif"/>
</dbReference>
<accession>L0GWC3</accession>
<dbReference type="PANTHER" id="PTHR21666">
    <property type="entry name" value="PEPTIDASE-RELATED"/>
    <property type="match status" value="1"/>
</dbReference>
<dbReference type="Pfam" id="PF01476">
    <property type="entry name" value="LysM"/>
    <property type="match status" value="1"/>
</dbReference>
<comment type="similarity">
    <text evidence="1">Belongs to the E.coli NlpD/Haemophilus LppB family.</text>
</comment>
<feature type="region of interest" description="Disordered" evidence="2">
    <location>
        <begin position="104"/>
        <end position="165"/>
    </location>
</feature>
<dbReference type="InterPro" id="IPR036779">
    <property type="entry name" value="LysM_dom_sf"/>
</dbReference>
<dbReference type="eggNOG" id="COG4942">
    <property type="taxonomic scope" value="Bacteria"/>
</dbReference>
<name>L0GWC3_9GAMM</name>
<evidence type="ECO:0000313" key="5">
    <source>
        <dbReference type="Proteomes" id="UP000010816"/>
    </source>
</evidence>
<dbReference type="RefSeq" id="WP_015280271.1">
    <property type="nucleotide sequence ID" value="NC_019940.1"/>
</dbReference>
<dbReference type="EMBL" id="CP003051">
    <property type="protein sequence ID" value="AGA90127.1"/>
    <property type="molecule type" value="Genomic_DNA"/>
</dbReference>
<dbReference type="GO" id="GO:0032153">
    <property type="term" value="C:cell division site"/>
    <property type="evidence" value="ECO:0007669"/>
    <property type="project" value="TreeGrafter"/>
</dbReference>